<dbReference type="PROSITE" id="PS50102">
    <property type="entry name" value="RRM"/>
    <property type="match status" value="2"/>
</dbReference>
<accession>A0ABV0RTC5</accession>
<name>A0ABV0RTC5_9TELE</name>
<organism evidence="3 4">
    <name type="scientific">Xenoophorus captivus</name>
    <dbReference type="NCBI Taxonomy" id="1517983"/>
    <lineage>
        <taxon>Eukaryota</taxon>
        <taxon>Metazoa</taxon>
        <taxon>Chordata</taxon>
        <taxon>Craniata</taxon>
        <taxon>Vertebrata</taxon>
        <taxon>Euteleostomi</taxon>
        <taxon>Actinopterygii</taxon>
        <taxon>Neopterygii</taxon>
        <taxon>Teleostei</taxon>
        <taxon>Neoteleostei</taxon>
        <taxon>Acanthomorphata</taxon>
        <taxon>Ovalentaria</taxon>
        <taxon>Atherinomorphae</taxon>
        <taxon>Cyprinodontiformes</taxon>
        <taxon>Goodeidae</taxon>
        <taxon>Xenoophorus</taxon>
    </lineage>
</organism>
<evidence type="ECO:0000256" key="1">
    <source>
        <dbReference type="PROSITE-ProRule" id="PRU00176"/>
    </source>
</evidence>
<dbReference type="PANTHER" id="PTHR47330">
    <property type="entry name" value="POLY(U)-BINDING-SPLICING FACTOR PUF60-B-RELATED"/>
    <property type="match status" value="1"/>
</dbReference>
<dbReference type="InterPro" id="IPR012677">
    <property type="entry name" value="Nucleotide-bd_a/b_plait_sf"/>
</dbReference>
<dbReference type="Gene3D" id="3.30.70.330">
    <property type="match status" value="2"/>
</dbReference>
<gene>
    <name evidence="3" type="ORF">XENOCAPTIV_027844</name>
</gene>
<evidence type="ECO:0000313" key="3">
    <source>
        <dbReference type="EMBL" id="MEQ2211166.1"/>
    </source>
</evidence>
<keyword evidence="4" id="KW-1185">Reference proteome</keyword>
<evidence type="ECO:0000313" key="4">
    <source>
        <dbReference type="Proteomes" id="UP001434883"/>
    </source>
</evidence>
<dbReference type="InterPro" id="IPR035979">
    <property type="entry name" value="RBD_domain_sf"/>
</dbReference>
<dbReference type="EMBL" id="JAHRIN010058824">
    <property type="protein sequence ID" value="MEQ2211166.1"/>
    <property type="molecule type" value="Genomic_DNA"/>
</dbReference>
<evidence type="ECO:0000259" key="2">
    <source>
        <dbReference type="PROSITE" id="PS50102"/>
    </source>
</evidence>
<sequence>MEQSIKSVLVKQTIAHQQQQLTNLQGFAFVEYDVPEAAQLALEQMNSVMLGGRNIKVGRPSNIGQAQPIIDQLAEEARAYNRIYVASVHPDLSDDDIKSVFEAFGRIKSCTLARDPTSGRHRGFGFIGELEGALSHGPVLLMPCC</sequence>
<dbReference type="SUPFAM" id="SSF54928">
    <property type="entry name" value="RNA-binding domain, RBD"/>
    <property type="match status" value="2"/>
</dbReference>
<proteinExistence type="predicted"/>
<protein>
    <recommendedName>
        <fullName evidence="2">RRM domain-containing protein</fullName>
    </recommendedName>
</protein>
<dbReference type="PANTHER" id="PTHR47330:SF1">
    <property type="entry name" value="POLY(U)-BINDING-SPLICING FACTOR PUF60"/>
    <property type="match status" value="1"/>
</dbReference>
<comment type="caution">
    <text evidence="3">The sequence shown here is derived from an EMBL/GenBank/DDBJ whole genome shotgun (WGS) entry which is preliminary data.</text>
</comment>
<keyword evidence="1" id="KW-0694">RNA-binding</keyword>
<dbReference type="InterPro" id="IPR051974">
    <property type="entry name" value="PUF60_regulator"/>
</dbReference>
<feature type="domain" description="RRM" evidence="2">
    <location>
        <begin position="81"/>
        <end position="127"/>
    </location>
</feature>
<feature type="domain" description="RRM" evidence="2">
    <location>
        <begin position="1"/>
        <end position="62"/>
    </location>
</feature>
<dbReference type="Pfam" id="PF00076">
    <property type="entry name" value="RRM_1"/>
    <property type="match status" value="2"/>
</dbReference>
<dbReference type="Proteomes" id="UP001434883">
    <property type="component" value="Unassembled WGS sequence"/>
</dbReference>
<dbReference type="InterPro" id="IPR000504">
    <property type="entry name" value="RRM_dom"/>
</dbReference>
<dbReference type="SMART" id="SM00360">
    <property type="entry name" value="RRM"/>
    <property type="match status" value="2"/>
</dbReference>
<reference evidence="3 4" key="1">
    <citation type="submission" date="2021-06" db="EMBL/GenBank/DDBJ databases">
        <authorList>
            <person name="Palmer J.M."/>
        </authorList>
    </citation>
    <scope>NUCLEOTIDE SEQUENCE [LARGE SCALE GENOMIC DNA]</scope>
    <source>
        <strain evidence="3 4">XC_2019</strain>
        <tissue evidence="3">Muscle</tissue>
    </source>
</reference>